<evidence type="ECO:0000259" key="2">
    <source>
        <dbReference type="Pfam" id="PF22608"/>
    </source>
</evidence>
<dbReference type="Pfam" id="PF12169">
    <property type="entry name" value="DNA_pol3_gamma3"/>
    <property type="match status" value="1"/>
</dbReference>
<comment type="caution">
    <text evidence="3">The sequence shown here is derived from an EMBL/GenBank/DDBJ whole genome shotgun (WGS) entry which is preliminary data.</text>
</comment>
<dbReference type="GO" id="GO:0003677">
    <property type="term" value="F:DNA binding"/>
    <property type="evidence" value="ECO:0007669"/>
    <property type="project" value="InterPro"/>
</dbReference>
<keyword evidence="4" id="KW-1185">Reference proteome</keyword>
<feature type="domain" description="DNA polymerase III subunit gamma/tau helical lid" evidence="2">
    <location>
        <begin position="1"/>
        <end position="17"/>
    </location>
</feature>
<dbReference type="Pfam" id="PF22608">
    <property type="entry name" value="DNAX_ATPase_lid"/>
    <property type="match status" value="1"/>
</dbReference>
<dbReference type="EMBL" id="JAANQT010008712">
    <property type="protein sequence ID" value="KAG1280297.1"/>
    <property type="molecule type" value="Genomic_DNA"/>
</dbReference>
<protein>
    <submittedName>
        <fullName evidence="3">Uncharacterized protein</fullName>
    </submittedName>
</protein>
<dbReference type="InterPro" id="IPR022754">
    <property type="entry name" value="DNA_pol_III_gamma-3"/>
</dbReference>
<dbReference type="Proteomes" id="UP000716291">
    <property type="component" value="Unassembled WGS sequence"/>
</dbReference>
<dbReference type="Gene3D" id="1.20.272.10">
    <property type="match status" value="1"/>
</dbReference>
<feature type="domain" description="DNA polymerase III gamma subunit" evidence="1">
    <location>
        <begin position="20"/>
        <end position="76"/>
    </location>
</feature>
<gene>
    <name evidence="3" type="ORF">G6F64_014531</name>
</gene>
<proteinExistence type="predicted"/>
<dbReference type="GO" id="GO:0006260">
    <property type="term" value="P:DNA replication"/>
    <property type="evidence" value="ECO:0007669"/>
    <property type="project" value="InterPro"/>
</dbReference>
<reference evidence="3" key="1">
    <citation type="journal article" date="2020" name="Microb. Genom.">
        <title>Genetic diversity of clinical and environmental Mucorales isolates obtained from an investigation of mucormycosis cases among solid organ transplant recipients.</title>
        <authorList>
            <person name="Nguyen M.H."/>
            <person name="Kaul D."/>
            <person name="Muto C."/>
            <person name="Cheng S.J."/>
            <person name="Richter R.A."/>
            <person name="Bruno V.M."/>
            <person name="Liu G."/>
            <person name="Beyhan S."/>
            <person name="Sundermann A.J."/>
            <person name="Mounaud S."/>
            <person name="Pasculle A.W."/>
            <person name="Nierman W.C."/>
            <person name="Driscoll E."/>
            <person name="Cumbie R."/>
            <person name="Clancy C.J."/>
            <person name="Dupont C.L."/>
        </authorList>
    </citation>
    <scope>NUCLEOTIDE SEQUENCE</scope>
    <source>
        <strain evidence="3">GL11</strain>
    </source>
</reference>
<evidence type="ECO:0000313" key="4">
    <source>
        <dbReference type="Proteomes" id="UP000716291"/>
    </source>
</evidence>
<dbReference type="GO" id="GO:0003887">
    <property type="term" value="F:DNA-directed DNA polymerase activity"/>
    <property type="evidence" value="ECO:0007669"/>
    <property type="project" value="InterPro"/>
</dbReference>
<dbReference type="InterPro" id="IPR008921">
    <property type="entry name" value="DNA_pol3_clamp-load_cplx_C"/>
</dbReference>
<evidence type="ECO:0000259" key="1">
    <source>
        <dbReference type="Pfam" id="PF12169"/>
    </source>
</evidence>
<dbReference type="AlphaFoldDB" id="A0A9P6WT80"/>
<organism evidence="3 4">
    <name type="scientific">Rhizopus oryzae</name>
    <name type="common">Mucormycosis agent</name>
    <name type="synonym">Rhizopus arrhizus var. delemar</name>
    <dbReference type="NCBI Taxonomy" id="64495"/>
    <lineage>
        <taxon>Eukaryota</taxon>
        <taxon>Fungi</taxon>
        <taxon>Fungi incertae sedis</taxon>
        <taxon>Mucoromycota</taxon>
        <taxon>Mucoromycotina</taxon>
        <taxon>Mucoromycetes</taxon>
        <taxon>Mucorales</taxon>
        <taxon>Mucorineae</taxon>
        <taxon>Rhizopodaceae</taxon>
        <taxon>Rhizopus</taxon>
    </lineage>
</organism>
<dbReference type="InterPro" id="IPR045085">
    <property type="entry name" value="HLD_clamp_pol_III_gamma_tau"/>
</dbReference>
<name>A0A9P6WT80_RHIOR</name>
<dbReference type="Gene3D" id="1.10.8.60">
    <property type="match status" value="1"/>
</dbReference>
<dbReference type="SUPFAM" id="SSF48019">
    <property type="entry name" value="post-AAA+ oligomerization domain-like"/>
    <property type="match status" value="1"/>
</dbReference>
<sequence>MRDALSLTDQAIAYSAGNMTEDAVRGMLGTIAQRHLVRLLDALSAGDAKGVLAVADELATRGLSYAGALADLAVLLSRTRWRPISPAWRSACIPPPCSCSIRWRCIAAAN</sequence>
<evidence type="ECO:0000313" key="3">
    <source>
        <dbReference type="EMBL" id="KAG1280297.1"/>
    </source>
</evidence>
<accession>A0A9P6WT80</accession>